<feature type="domain" description="CobW C-terminal" evidence="7">
    <location>
        <begin position="239"/>
        <end position="335"/>
    </location>
</feature>
<organism evidence="8 9">
    <name type="scientific">Aureimonas populi</name>
    <dbReference type="NCBI Taxonomy" id="1701758"/>
    <lineage>
        <taxon>Bacteria</taxon>
        <taxon>Pseudomonadati</taxon>
        <taxon>Pseudomonadota</taxon>
        <taxon>Alphaproteobacteria</taxon>
        <taxon>Hyphomicrobiales</taxon>
        <taxon>Aurantimonadaceae</taxon>
        <taxon>Aureimonas</taxon>
    </lineage>
</organism>
<keyword evidence="1" id="KW-0547">Nucleotide-binding</keyword>
<dbReference type="Gene3D" id="3.40.50.300">
    <property type="entry name" value="P-loop containing nucleotide triphosphate hydrolases"/>
    <property type="match status" value="1"/>
</dbReference>
<dbReference type="PANTHER" id="PTHR13748">
    <property type="entry name" value="COBW-RELATED"/>
    <property type="match status" value="1"/>
</dbReference>
<accession>A0ABW5CKJ9</accession>
<reference evidence="9" key="1">
    <citation type="journal article" date="2019" name="Int. J. Syst. Evol. Microbiol.">
        <title>The Global Catalogue of Microorganisms (GCM) 10K type strain sequencing project: providing services to taxonomists for standard genome sequencing and annotation.</title>
        <authorList>
            <consortium name="The Broad Institute Genomics Platform"/>
            <consortium name="The Broad Institute Genome Sequencing Center for Infectious Disease"/>
            <person name="Wu L."/>
            <person name="Ma J."/>
        </authorList>
    </citation>
    <scope>NUCLEOTIDE SEQUENCE [LARGE SCALE GENOMIC DNA]</scope>
    <source>
        <strain evidence="9">ZS-35-S2</strain>
    </source>
</reference>
<evidence type="ECO:0000259" key="7">
    <source>
        <dbReference type="SMART" id="SM00833"/>
    </source>
</evidence>
<keyword evidence="2" id="KW-0378">Hydrolase</keyword>
<dbReference type="EMBL" id="JBHUIJ010000005">
    <property type="protein sequence ID" value="MFD2236721.1"/>
    <property type="molecule type" value="Genomic_DNA"/>
</dbReference>
<comment type="similarity">
    <text evidence="4">Belongs to the SIMIBI class G3E GTPase family. ZNG1 subfamily.</text>
</comment>
<name>A0ABW5CKJ9_9HYPH</name>
<evidence type="ECO:0000256" key="3">
    <source>
        <dbReference type="ARBA" id="ARBA00023186"/>
    </source>
</evidence>
<dbReference type="InterPro" id="IPR051316">
    <property type="entry name" value="Zinc-reg_GTPase_activator"/>
</dbReference>
<dbReference type="SUPFAM" id="SSF52540">
    <property type="entry name" value="P-loop containing nucleoside triphosphate hydrolases"/>
    <property type="match status" value="1"/>
</dbReference>
<dbReference type="Pfam" id="PF02492">
    <property type="entry name" value="cobW"/>
    <property type="match status" value="1"/>
</dbReference>
<dbReference type="CDD" id="cd03112">
    <property type="entry name" value="CobW-like"/>
    <property type="match status" value="1"/>
</dbReference>
<dbReference type="InterPro" id="IPR003495">
    <property type="entry name" value="CobW/HypB/UreG_nucleotide-bd"/>
</dbReference>
<sequence length="361" mass="38229">MAPPPAPIPVTVLTGFLGAGKTTLLNRLLRDPALRDAAVIVNEFGEVGIDHLLVERSGEGIIELSDGCICCTVRGELVDTLADLVDRMQTGRLRALSRVVIETTGLADPTPILASLMAHPALMRSFSLAGVVCVVDARAGLPAVAGRIEAERQIACADRIVLSKADLAAPGADLLAFARRLNPRAALVEAGAATPAALLTAGLYDPASRTADVRSWLDGAAAHMGHAHHHHAHGDTGRVRSFSLVEEAPVSERAVEDFLGLLAGTFGDRLLRMKAVVRTVERPGRPLVLHGVRRHMHPPSYLPEWPADFPPQSRFVLIGEELDEEAVRDLFSALSGRPRVGAADRAALLANPLAIPGASFG</sequence>
<comment type="catalytic activity">
    <reaction evidence="6">
        <text>GTP + H2O = GDP + phosphate + H(+)</text>
        <dbReference type="Rhea" id="RHEA:19669"/>
        <dbReference type="ChEBI" id="CHEBI:15377"/>
        <dbReference type="ChEBI" id="CHEBI:15378"/>
        <dbReference type="ChEBI" id="CHEBI:37565"/>
        <dbReference type="ChEBI" id="CHEBI:43474"/>
        <dbReference type="ChEBI" id="CHEBI:58189"/>
    </reaction>
    <physiologicalReaction direction="left-to-right" evidence="6">
        <dbReference type="Rhea" id="RHEA:19670"/>
    </physiologicalReaction>
</comment>
<evidence type="ECO:0000256" key="1">
    <source>
        <dbReference type="ARBA" id="ARBA00022741"/>
    </source>
</evidence>
<dbReference type="InterPro" id="IPR027417">
    <property type="entry name" value="P-loop_NTPase"/>
</dbReference>
<protein>
    <submittedName>
        <fullName evidence="8">CobW family GTP-binding protein</fullName>
    </submittedName>
</protein>
<evidence type="ECO:0000256" key="4">
    <source>
        <dbReference type="ARBA" id="ARBA00034320"/>
    </source>
</evidence>
<dbReference type="Pfam" id="PF07683">
    <property type="entry name" value="CobW_C"/>
    <property type="match status" value="1"/>
</dbReference>
<comment type="caution">
    <text evidence="8">The sequence shown here is derived from an EMBL/GenBank/DDBJ whole genome shotgun (WGS) entry which is preliminary data.</text>
</comment>
<dbReference type="PANTHER" id="PTHR13748:SF62">
    <property type="entry name" value="COBW DOMAIN-CONTAINING PROTEIN"/>
    <property type="match status" value="1"/>
</dbReference>
<evidence type="ECO:0000313" key="9">
    <source>
        <dbReference type="Proteomes" id="UP001597371"/>
    </source>
</evidence>
<dbReference type="Proteomes" id="UP001597371">
    <property type="component" value="Unassembled WGS sequence"/>
</dbReference>
<dbReference type="RefSeq" id="WP_209740007.1">
    <property type="nucleotide sequence ID" value="NZ_CP072611.1"/>
</dbReference>
<evidence type="ECO:0000256" key="5">
    <source>
        <dbReference type="ARBA" id="ARBA00045658"/>
    </source>
</evidence>
<evidence type="ECO:0000256" key="2">
    <source>
        <dbReference type="ARBA" id="ARBA00022801"/>
    </source>
</evidence>
<keyword evidence="9" id="KW-1185">Reference proteome</keyword>
<dbReference type="Gene3D" id="3.30.1220.10">
    <property type="entry name" value="CobW-like, C-terminal domain"/>
    <property type="match status" value="1"/>
</dbReference>
<evidence type="ECO:0000256" key="6">
    <source>
        <dbReference type="ARBA" id="ARBA00049117"/>
    </source>
</evidence>
<proteinExistence type="inferred from homology"/>
<gene>
    <name evidence="8" type="ORF">ACFSKQ_04490</name>
</gene>
<keyword evidence="3" id="KW-0143">Chaperone</keyword>
<evidence type="ECO:0000313" key="8">
    <source>
        <dbReference type="EMBL" id="MFD2236721.1"/>
    </source>
</evidence>
<dbReference type="InterPro" id="IPR011629">
    <property type="entry name" value="CobW-like_C"/>
</dbReference>
<dbReference type="SUPFAM" id="SSF90002">
    <property type="entry name" value="Hypothetical protein YjiA, C-terminal domain"/>
    <property type="match status" value="1"/>
</dbReference>
<comment type="function">
    <text evidence="5">Zinc chaperone that directly transfers zinc cofactor to target proteins, thereby activating them. Zinc is transferred from the CXCC motif in the GTPase domain to the zinc binding site in target proteins in a process requiring GTP hydrolysis.</text>
</comment>
<dbReference type="InterPro" id="IPR036627">
    <property type="entry name" value="CobW-likC_sf"/>
</dbReference>
<dbReference type="SMART" id="SM00833">
    <property type="entry name" value="CobW_C"/>
    <property type="match status" value="1"/>
</dbReference>